<reference evidence="1 2" key="1">
    <citation type="submission" date="2019-07" db="EMBL/GenBank/DDBJ databases">
        <title>Whole genome shotgun sequence of Oceanobacillus sojae NBRC 105379.</title>
        <authorList>
            <person name="Hosoyama A."/>
            <person name="Uohara A."/>
            <person name="Ohji S."/>
            <person name="Ichikawa N."/>
        </authorList>
    </citation>
    <scope>NUCLEOTIDE SEQUENCE [LARGE SCALE GENOMIC DNA]</scope>
    <source>
        <strain evidence="1 2">NBRC 105379</strain>
    </source>
</reference>
<name>A0A511ZIE6_9BACI</name>
<protein>
    <submittedName>
        <fullName evidence="1">Uncharacterized protein</fullName>
    </submittedName>
</protein>
<comment type="caution">
    <text evidence="1">The sequence shown here is derived from an EMBL/GenBank/DDBJ whole genome shotgun (WGS) entry which is preliminary data.</text>
</comment>
<gene>
    <name evidence="1" type="ORF">OSO01_19580</name>
</gene>
<dbReference type="EMBL" id="BJYM01000007">
    <property type="protein sequence ID" value="GEN87219.1"/>
    <property type="molecule type" value="Genomic_DNA"/>
</dbReference>
<dbReference type="Proteomes" id="UP000321558">
    <property type="component" value="Unassembled WGS sequence"/>
</dbReference>
<accession>A0A511ZIE6</accession>
<dbReference type="AlphaFoldDB" id="A0A511ZIE6"/>
<dbReference type="RefSeq" id="WP_147210222.1">
    <property type="nucleotide sequence ID" value="NZ_BJYM01000007.1"/>
</dbReference>
<sequence length="62" mass="6881">MFIELTLGGETGTKVLVNTTQVSDITNGKNGVVISFGSEEYFRVKEPYEDIKRKLAMIGELL</sequence>
<proteinExistence type="predicted"/>
<organism evidence="1 2">
    <name type="scientific">Oceanobacillus sojae</name>
    <dbReference type="NCBI Taxonomy" id="582851"/>
    <lineage>
        <taxon>Bacteria</taxon>
        <taxon>Bacillati</taxon>
        <taxon>Bacillota</taxon>
        <taxon>Bacilli</taxon>
        <taxon>Bacillales</taxon>
        <taxon>Bacillaceae</taxon>
        <taxon>Oceanobacillus</taxon>
    </lineage>
</organism>
<keyword evidence="2" id="KW-1185">Reference proteome</keyword>
<evidence type="ECO:0000313" key="2">
    <source>
        <dbReference type="Proteomes" id="UP000321558"/>
    </source>
</evidence>
<evidence type="ECO:0000313" key="1">
    <source>
        <dbReference type="EMBL" id="GEN87219.1"/>
    </source>
</evidence>